<sequence>MRDETKEALQNAKEAISEAGKQIKQEVQEISAKVVAELRKKTDAGIMECKNALKECKGNIEEAIEYLRKKGLSKAAKKADRIAAEGVIAMKIADDFTKATLVEVNSETDFVAKNDDFQEIVANILDLAFKRSLNTTESLMQLSVNGESFEDYLKQKIAIIGENIVIRRVVTITCKPNQLINGYLHHNKKVGAITLLSVEKEENVSKLSEFSKLLSMHIASMKPKFLSYKELDKDFVAKERVAIAAELEKENEELARLKKPLHRIPEFVSRSELTESVLQAKEEELCAALKAEGKPEKIWDKILPGQLDRFVLDNTILDQRLTLLAQLYALDDKKTITQVLDEKSKELNDNIQVVSFTNFELGEGIEKKVDNFAEEVAAQMK</sequence>
<keyword evidence="5" id="KW-0963">Cytoplasm</keyword>
<comment type="function">
    <text evidence="5 6">Associates with the EF-Tu.GDP complex and induces the exchange of GDP to GTP. It remains bound to the aminoacyl-tRNA.EF-Tu.GTP complex up to the GTP hydrolysis stage on the ribosome.</text>
</comment>
<dbReference type="InterPro" id="IPR018101">
    <property type="entry name" value="Transl_elong_Ts_CS"/>
</dbReference>
<dbReference type="EMBL" id="BAAFHN010000005">
    <property type="protein sequence ID" value="GAB0172400.1"/>
    <property type="molecule type" value="Genomic_DNA"/>
</dbReference>
<dbReference type="SUPFAM" id="SSF54713">
    <property type="entry name" value="Elongation factor Ts (EF-Ts), dimerisation domain"/>
    <property type="match status" value="2"/>
</dbReference>
<evidence type="ECO:0000256" key="6">
    <source>
        <dbReference type="RuleBase" id="RU000642"/>
    </source>
</evidence>
<evidence type="ECO:0000256" key="2">
    <source>
        <dbReference type="ARBA" id="ARBA00016956"/>
    </source>
</evidence>
<comment type="caution">
    <text evidence="10">The sequence shown here is derived from an EMBL/GenBank/DDBJ whole genome shotgun (WGS) entry which is preliminary data.</text>
</comment>
<feature type="region of interest" description="Involved in Mg(2+) ion dislocation from EF-Tu" evidence="5">
    <location>
        <begin position="108"/>
        <end position="111"/>
    </location>
</feature>
<dbReference type="PROSITE" id="PS01126">
    <property type="entry name" value="EF_TS_1"/>
    <property type="match status" value="1"/>
</dbReference>
<dbReference type="Gene3D" id="1.10.8.10">
    <property type="entry name" value="DNA helicase RuvA subunit, C-terminal domain"/>
    <property type="match status" value="1"/>
</dbReference>
<evidence type="ECO:0000256" key="3">
    <source>
        <dbReference type="ARBA" id="ARBA00022768"/>
    </source>
</evidence>
<evidence type="ECO:0000313" key="10">
    <source>
        <dbReference type="EMBL" id="GAB0172400.1"/>
    </source>
</evidence>
<keyword evidence="11" id="KW-1185">Reference proteome</keyword>
<dbReference type="PROSITE" id="PS01127">
    <property type="entry name" value="EF_TS_2"/>
    <property type="match status" value="1"/>
</dbReference>
<evidence type="ECO:0000256" key="1">
    <source>
        <dbReference type="ARBA" id="ARBA00005532"/>
    </source>
</evidence>
<dbReference type="NCBIfam" id="TIGR00116">
    <property type="entry name" value="tsf"/>
    <property type="match status" value="1"/>
</dbReference>
<dbReference type="PANTHER" id="PTHR11741:SF0">
    <property type="entry name" value="ELONGATION FACTOR TS, MITOCHONDRIAL"/>
    <property type="match status" value="1"/>
</dbReference>
<feature type="domain" description="Translation elongation factor EFTs/EF1B dimerisation" evidence="9">
    <location>
        <begin position="99"/>
        <end position="251"/>
    </location>
</feature>
<keyword evidence="4 5" id="KW-0648">Protein biosynthesis</keyword>
<dbReference type="Proteomes" id="UP001562457">
    <property type="component" value="Unassembled WGS sequence"/>
</dbReference>
<keyword evidence="8" id="KW-0175">Coiled coil</keyword>
<comment type="subcellular location">
    <subcellularLocation>
        <location evidence="5 7">Cytoplasm</location>
    </subcellularLocation>
</comment>
<protein>
    <recommendedName>
        <fullName evidence="2 5">Elongation factor Ts</fullName>
        <shortName evidence="5">EF-Ts</shortName>
    </recommendedName>
</protein>
<evidence type="ECO:0000259" key="9">
    <source>
        <dbReference type="Pfam" id="PF00889"/>
    </source>
</evidence>
<dbReference type="InterPro" id="IPR001816">
    <property type="entry name" value="Transl_elong_EFTs/EF1B"/>
</dbReference>
<feature type="domain" description="Translation elongation factor EFTs/EF1B dimerisation" evidence="9">
    <location>
        <begin position="265"/>
        <end position="363"/>
    </location>
</feature>
<dbReference type="GO" id="GO:0003746">
    <property type="term" value="F:translation elongation factor activity"/>
    <property type="evidence" value="ECO:0007669"/>
    <property type="project" value="UniProtKB-KW"/>
</dbReference>
<reference evidence="10 11" key="1">
    <citation type="submission" date="2024-06" db="EMBL/GenBank/DDBJ databases">
        <title>Draft genome sequence of Helicobacter trogontum NHP16-4001.</title>
        <authorList>
            <person name="Rimbara E."/>
            <person name="Suzuki M."/>
        </authorList>
    </citation>
    <scope>NUCLEOTIDE SEQUENCE [LARGE SCALE GENOMIC DNA]</scope>
    <source>
        <strain evidence="10 11">NHP16-4001</strain>
    </source>
</reference>
<organism evidence="10 11">
    <name type="scientific">Helicobacter trogontum</name>
    <dbReference type="NCBI Taxonomy" id="50960"/>
    <lineage>
        <taxon>Bacteria</taxon>
        <taxon>Pseudomonadati</taxon>
        <taxon>Campylobacterota</taxon>
        <taxon>Epsilonproteobacteria</taxon>
        <taxon>Campylobacterales</taxon>
        <taxon>Helicobacteraceae</taxon>
        <taxon>Helicobacter</taxon>
    </lineage>
</organism>
<dbReference type="Gene3D" id="3.30.479.20">
    <property type="entry name" value="Elongation factor Ts, dimerisation domain"/>
    <property type="match status" value="3"/>
</dbReference>
<accession>A0ABQ0D239</accession>
<evidence type="ECO:0000256" key="5">
    <source>
        <dbReference type="HAMAP-Rule" id="MF_00050"/>
    </source>
</evidence>
<evidence type="ECO:0000256" key="8">
    <source>
        <dbReference type="SAM" id="Coils"/>
    </source>
</evidence>
<proteinExistence type="inferred from homology"/>
<comment type="similarity">
    <text evidence="1 5 6">Belongs to the EF-Ts family.</text>
</comment>
<dbReference type="Pfam" id="PF00889">
    <property type="entry name" value="EF_TS"/>
    <property type="match status" value="2"/>
</dbReference>
<dbReference type="HAMAP" id="MF_00050">
    <property type="entry name" value="EF_Ts"/>
    <property type="match status" value="1"/>
</dbReference>
<keyword evidence="3 5" id="KW-0251">Elongation factor</keyword>
<evidence type="ECO:0000256" key="7">
    <source>
        <dbReference type="RuleBase" id="RU000643"/>
    </source>
</evidence>
<feature type="coiled-coil region" evidence="8">
    <location>
        <begin position="2"/>
        <end position="29"/>
    </location>
</feature>
<dbReference type="PANTHER" id="PTHR11741">
    <property type="entry name" value="ELONGATION FACTOR TS"/>
    <property type="match status" value="1"/>
</dbReference>
<dbReference type="InterPro" id="IPR036402">
    <property type="entry name" value="EF-Ts_dimer_sf"/>
</dbReference>
<dbReference type="InterPro" id="IPR014039">
    <property type="entry name" value="Transl_elong_EFTs/EF1B_dimer"/>
</dbReference>
<dbReference type="SUPFAM" id="SSF46934">
    <property type="entry name" value="UBA-like"/>
    <property type="match status" value="1"/>
</dbReference>
<dbReference type="InterPro" id="IPR009060">
    <property type="entry name" value="UBA-like_sf"/>
</dbReference>
<gene>
    <name evidence="5 10" type="primary">tsf</name>
    <name evidence="10" type="ORF">NHP164001_04130</name>
</gene>
<name>A0ABQ0D239_9HELI</name>
<dbReference type="CDD" id="cd14275">
    <property type="entry name" value="UBA_EF-Ts"/>
    <property type="match status" value="1"/>
</dbReference>
<evidence type="ECO:0000313" key="11">
    <source>
        <dbReference type="Proteomes" id="UP001562457"/>
    </source>
</evidence>
<evidence type="ECO:0000256" key="4">
    <source>
        <dbReference type="ARBA" id="ARBA00022917"/>
    </source>
</evidence>